<feature type="domain" description="ABM" evidence="1">
    <location>
        <begin position="5"/>
        <end position="94"/>
    </location>
</feature>
<comment type="caution">
    <text evidence="2">The sequence shown here is derived from an EMBL/GenBank/DDBJ whole genome shotgun (WGS) entry which is preliminary data.</text>
</comment>
<evidence type="ECO:0000313" key="2">
    <source>
        <dbReference type="EMBL" id="MFD2739341.1"/>
    </source>
</evidence>
<name>A0ABW5U2S6_9RHOB</name>
<dbReference type="InterPro" id="IPR011008">
    <property type="entry name" value="Dimeric_a/b-barrel"/>
</dbReference>
<dbReference type="SUPFAM" id="SSF54909">
    <property type="entry name" value="Dimeric alpha+beta barrel"/>
    <property type="match status" value="1"/>
</dbReference>
<dbReference type="GO" id="GO:0004497">
    <property type="term" value="F:monooxygenase activity"/>
    <property type="evidence" value="ECO:0007669"/>
    <property type="project" value="UniProtKB-KW"/>
</dbReference>
<keyword evidence="3" id="KW-1185">Reference proteome</keyword>
<protein>
    <submittedName>
        <fullName evidence="2">Quinol monooxygenase</fullName>
        <ecNumber evidence="2">1.-.-.-</ecNumber>
    </submittedName>
</protein>
<proteinExistence type="predicted"/>
<evidence type="ECO:0000259" key="1">
    <source>
        <dbReference type="PROSITE" id="PS51725"/>
    </source>
</evidence>
<keyword evidence="2" id="KW-0560">Oxidoreductase</keyword>
<dbReference type="EC" id="1.-.-.-" evidence="2"/>
<dbReference type="Pfam" id="PF03992">
    <property type="entry name" value="ABM"/>
    <property type="match status" value="1"/>
</dbReference>
<dbReference type="RefSeq" id="WP_386372861.1">
    <property type="nucleotide sequence ID" value="NZ_JBHUMP010000004.1"/>
</dbReference>
<dbReference type="Gene3D" id="3.30.70.100">
    <property type="match status" value="1"/>
</dbReference>
<dbReference type="PROSITE" id="PS51725">
    <property type="entry name" value="ABM"/>
    <property type="match status" value="1"/>
</dbReference>
<accession>A0ABW5U2S6</accession>
<evidence type="ECO:0000313" key="3">
    <source>
        <dbReference type="Proteomes" id="UP001597474"/>
    </source>
</evidence>
<reference evidence="3" key="1">
    <citation type="journal article" date="2019" name="Int. J. Syst. Evol. Microbiol.">
        <title>The Global Catalogue of Microorganisms (GCM) 10K type strain sequencing project: providing services to taxonomists for standard genome sequencing and annotation.</title>
        <authorList>
            <consortium name="The Broad Institute Genomics Platform"/>
            <consortium name="The Broad Institute Genome Sequencing Center for Infectious Disease"/>
            <person name="Wu L."/>
            <person name="Ma J."/>
        </authorList>
    </citation>
    <scope>NUCLEOTIDE SEQUENCE [LARGE SCALE GENOMIC DNA]</scope>
    <source>
        <strain evidence="3">TISTR 2562</strain>
    </source>
</reference>
<dbReference type="InterPro" id="IPR007138">
    <property type="entry name" value="ABM_dom"/>
</dbReference>
<dbReference type="Proteomes" id="UP001597474">
    <property type="component" value="Unassembled WGS sequence"/>
</dbReference>
<gene>
    <name evidence="2" type="ORF">ACFSUD_07175</name>
</gene>
<keyword evidence="2" id="KW-0503">Monooxygenase</keyword>
<sequence length="94" mass="10194">MSREVTLTGHLICEDAEQAQRIAEALPAHVALTRTEPGCLAFEVLRGDDPRTFTVAERFADPAAFAAHQKRSAASDWALISAGITRDYEITGLP</sequence>
<organism evidence="2 3">
    <name type="scientific">Sulfitobacter aestuarii</name>
    <dbReference type="NCBI Taxonomy" id="2161676"/>
    <lineage>
        <taxon>Bacteria</taxon>
        <taxon>Pseudomonadati</taxon>
        <taxon>Pseudomonadota</taxon>
        <taxon>Alphaproteobacteria</taxon>
        <taxon>Rhodobacterales</taxon>
        <taxon>Roseobacteraceae</taxon>
        <taxon>Sulfitobacter</taxon>
    </lineage>
</organism>
<dbReference type="EMBL" id="JBHUMP010000004">
    <property type="protein sequence ID" value="MFD2739341.1"/>
    <property type="molecule type" value="Genomic_DNA"/>
</dbReference>